<organism evidence="2 3">
    <name type="scientific">Acidaminococcus intestini</name>
    <dbReference type="NCBI Taxonomy" id="187327"/>
    <lineage>
        <taxon>Bacteria</taxon>
        <taxon>Bacillati</taxon>
        <taxon>Bacillota</taxon>
        <taxon>Negativicutes</taxon>
        <taxon>Acidaminococcales</taxon>
        <taxon>Acidaminococcaceae</taxon>
        <taxon>Acidaminococcus</taxon>
    </lineage>
</organism>
<evidence type="ECO:0000256" key="1">
    <source>
        <dbReference type="SAM" id="Phobius"/>
    </source>
</evidence>
<keyword evidence="1" id="KW-0472">Membrane</keyword>
<feature type="transmembrane region" description="Helical" evidence="1">
    <location>
        <begin position="150"/>
        <end position="176"/>
    </location>
</feature>
<reference evidence="2" key="1">
    <citation type="submission" date="2021-02" db="EMBL/GenBank/DDBJ databases">
        <title>Infant gut strain persistence is associated with maternal origin, phylogeny, and functional potential including surface adhesion and iron acquisition.</title>
        <authorList>
            <person name="Lou Y.C."/>
        </authorList>
    </citation>
    <scope>NUCLEOTIDE SEQUENCE</scope>
    <source>
        <strain evidence="2">L3_106_000M1_dasL3_106_000M1_concoct_15</strain>
    </source>
</reference>
<dbReference type="EMBL" id="JAGZCZ010000007">
    <property type="protein sequence ID" value="MBS5520077.1"/>
    <property type="molecule type" value="Genomic_DNA"/>
</dbReference>
<dbReference type="InterPro" id="IPR009825">
    <property type="entry name" value="ECF_substrate-spec-like"/>
</dbReference>
<evidence type="ECO:0000313" key="3">
    <source>
        <dbReference type="Proteomes" id="UP000754226"/>
    </source>
</evidence>
<name>A0A943ED89_9FIRM</name>
<feature type="transmembrane region" description="Helical" evidence="1">
    <location>
        <begin position="116"/>
        <end position="138"/>
    </location>
</feature>
<gene>
    <name evidence="2" type="ORF">KHX13_07100</name>
</gene>
<sequence>MTKEQIHKLTLAGLFAAMAFACFSYLRIEIPMGMGLTGKIYVGHAFIMVSALLLGAKYGALSGAVGLFLADVLAGYTTSAPPTFLAKFLLGWAVAEAGTHLFSAKLSAPTTLGRGVLFACLVGSLVNVVTEPVIRFSFKYFILGVPYAVSYASAINCAVSMAVSNIVSSLLAVVLCKATVPMMGLKKA</sequence>
<dbReference type="AlphaFoldDB" id="A0A943ED89"/>
<dbReference type="Pfam" id="PF07155">
    <property type="entry name" value="ECF-ribofla_trS"/>
    <property type="match status" value="1"/>
</dbReference>
<feature type="transmembrane region" description="Helical" evidence="1">
    <location>
        <begin position="84"/>
        <end position="104"/>
    </location>
</feature>
<feature type="transmembrane region" description="Helical" evidence="1">
    <location>
        <begin position="40"/>
        <end position="64"/>
    </location>
</feature>
<keyword evidence="1" id="KW-0812">Transmembrane</keyword>
<proteinExistence type="predicted"/>
<dbReference type="GO" id="GO:0016020">
    <property type="term" value="C:membrane"/>
    <property type="evidence" value="ECO:0007669"/>
    <property type="project" value="InterPro"/>
</dbReference>
<feature type="transmembrane region" description="Helical" evidence="1">
    <location>
        <begin position="6"/>
        <end position="28"/>
    </location>
</feature>
<dbReference type="Proteomes" id="UP000754226">
    <property type="component" value="Unassembled WGS sequence"/>
</dbReference>
<keyword evidence="1" id="KW-1133">Transmembrane helix</keyword>
<protein>
    <submittedName>
        <fullName evidence="2">ECF transporter S component</fullName>
    </submittedName>
</protein>
<dbReference type="PROSITE" id="PS51257">
    <property type="entry name" value="PROKAR_LIPOPROTEIN"/>
    <property type="match status" value="1"/>
</dbReference>
<evidence type="ECO:0000313" key="2">
    <source>
        <dbReference type="EMBL" id="MBS5520077.1"/>
    </source>
</evidence>
<accession>A0A943ED89</accession>
<comment type="caution">
    <text evidence="2">The sequence shown here is derived from an EMBL/GenBank/DDBJ whole genome shotgun (WGS) entry which is preliminary data.</text>
</comment>
<dbReference type="Gene3D" id="1.10.1760.20">
    <property type="match status" value="1"/>
</dbReference>